<keyword evidence="11" id="KW-1185">Reference proteome</keyword>
<dbReference type="Proteomes" id="UP000275408">
    <property type="component" value="Unassembled WGS sequence"/>
</dbReference>
<dbReference type="OMA" id="DGNWSKW"/>
<evidence type="ECO:0000256" key="1">
    <source>
        <dbReference type="ARBA" id="ARBA00004443"/>
    </source>
</evidence>
<comment type="caution">
    <text evidence="10">The sequence shown here is derived from an EMBL/GenBank/DDBJ whole genome shotgun (WGS) entry which is preliminary data.</text>
</comment>
<keyword evidence="7" id="KW-0249">Electron transport</keyword>
<evidence type="ECO:0000256" key="8">
    <source>
        <dbReference type="ARBA" id="ARBA00023128"/>
    </source>
</evidence>
<reference evidence="10 11" key="1">
    <citation type="journal article" date="2018" name="Sci. Rep.">
        <title>Comparative analysis of the Pocillopora damicornis genome highlights role of immune system in coral evolution.</title>
        <authorList>
            <person name="Cunning R."/>
            <person name="Bay R.A."/>
            <person name="Gillette P."/>
            <person name="Baker A.C."/>
            <person name="Traylor-Knowles N."/>
        </authorList>
    </citation>
    <scope>NUCLEOTIDE SEQUENCE [LARGE SCALE GENOMIC DNA]</scope>
    <source>
        <strain evidence="10">RSMAS</strain>
        <tissue evidence="10">Whole animal</tissue>
    </source>
</reference>
<dbReference type="GO" id="GO:0005743">
    <property type="term" value="C:mitochondrial inner membrane"/>
    <property type="evidence" value="ECO:0007669"/>
    <property type="project" value="UniProtKB-SubCell"/>
</dbReference>
<keyword evidence="9" id="KW-0472">Membrane</keyword>
<evidence type="ECO:0000256" key="9">
    <source>
        <dbReference type="ARBA" id="ARBA00023136"/>
    </source>
</evidence>
<dbReference type="InterPro" id="IPR019377">
    <property type="entry name" value="NADH_UbQ_OxRdtase_su10"/>
</dbReference>
<evidence type="ECO:0000256" key="5">
    <source>
        <dbReference type="ARBA" id="ARBA00022660"/>
    </source>
</evidence>
<organism evidence="10 11">
    <name type="scientific">Pocillopora damicornis</name>
    <name type="common">Cauliflower coral</name>
    <name type="synonym">Millepora damicornis</name>
    <dbReference type="NCBI Taxonomy" id="46731"/>
    <lineage>
        <taxon>Eukaryota</taxon>
        <taxon>Metazoa</taxon>
        <taxon>Cnidaria</taxon>
        <taxon>Anthozoa</taxon>
        <taxon>Hexacorallia</taxon>
        <taxon>Scleractinia</taxon>
        <taxon>Astrocoeniina</taxon>
        <taxon>Pocilloporidae</taxon>
        <taxon>Pocillopora</taxon>
    </lineage>
</organism>
<evidence type="ECO:0000256" key="7">
    <source>
        <dbReference type="ARBA" id="ARBA00022982"/>
    </source>
</evidence>
<dbReference type="OrthoDB" id="6017729at2759"/>
<gene>
    <name evidence="10" type="ORF">pdam_00011822</name>
</gene>
<evidence type="ECO:0000313" key="11">
    <source>
        <dbReference type="Proteomes" id="UP000275408"/>
    </source>
</evidence>
<evidence type="ECO:0000256" key="3">
    <source>
        <dbReference type="ARBA" id="ARBA00014109"/>
    </source>
</evidence>
<evidence type="ECO:0000256" key="2">
    <source>
        <dbReference type="ARBA" id="ARBA00008317"/>
    </source>
</evidence>
<protein>
    <recommendedName>
        <fullName evidence="3">NADH dehydrogenase [ubiquinone] 1 beta subcomplex subunit 10</fullName>
    </recommendedName>
</protein>
<accession>A0A3M6TAI1</accession>
<dbReference type="InterPro" id="IPR039993">
    <property type="entry name" value="NDUFB10"/>
</dbReference>
<comment type="subcellular location">
    <subcellularLocation>
        <location evidence="1">Mitochondrion inner membrane</location>
        <topology evidence="1">Peripheral membrane protein</topology>
        <orientation evidence="1">Matrix side</orientation>
    </subcellularLocation>
</comment>
<dbReference type="GO" id="GO:0045271">
    <property type="term" value="C:respiratory chain complex I"/>
    <property type="evidence" value="ECO:0007669"/>
    <property type="project" value="UniProtKB-ARBA"/>
</dbReference>
<dbReference type="STRING" id="46731.A0A3M6TAI1"/>
<dbReference type="EMBL" id="RCHS01004016">
    <property type="protein sequence ID" value="RMX38395.1"/>
    <property type="molecule type" value="Genomic_DNA"/>
</dbReference>
<evidence type="ECO:0000256" key="4">
    <source>
        <dbReference type="ARBA" id="ARBA00022448"/>
    </source>
</evidence>
<sequence>MSEKYMTRFDERMKSPTFDEIDRSDPVAFHNARERWALERLIELETVKIYQERVKECYRREEVNAKQYCRKEVNDYRKYYNEYKKKAWFHTEGGDWTKYKVEISGE</sequence>
<comment type="similarity">
    <text evidence="2">Belongs to the complex I NDUFB10 subunit family.</text>
</comment>
<keyword evidence="8" id="KW-0496">Mitochondrion</keyword>
<dbReference type="PANTHER" id="PTHR13094:SF1">
    <property type="entry name" value="NADH DEHYDROGENASE [UBIQUINONE] 1 BETA SUBCOMPLEX SUBUNIT 10"/>
    <property type="match status" value="1"/>
</dbReference>
<name>A0A3M6TAI1_POCDA</name>
<keyword evidence="4" id="KW-0813">Transport</keyword>
<dbReference type="AlphaFoldDB" id="A0A3M6TAI1"/>
<dbReference type="Pfam" id="PF10249">
    <property type="entry name" value="NDUFB10"/>
    <property type="match status" value="1"/>
</dbReference>
<keyword evidence="5" id="KW-0679">Respiratory chain</keyword>
<evidence type="ECO:0000256" key="6">
    <source>
        <dbReference type="ARBA" id="ARBA00022792"/>
    </source>
</evidence>
<keyword evidence="6" id="KW-0999">Mitochondrion inner membrane</keyword>
<evidence type="ECO:0000313" key="10">
    <source>
        <dbReference type="EMBL" id="RMX38395.1"/>
    </source>
</evidence>
<dbReference type="PANTHER" id="PTHR13094">
    <property type="entry name" value="NADH-UBIQUINONE OXIDOREDUCTASE PDSW SUBUNIT"/>
    <property type="match status" value="1"/>
</dbReference>
<proteinExistence type="inferred from homology"/>